<dbReference type="InterPro" id="IPR011004">
    <property type="entry name" value="Trimer_LpxA-like_sf"/>
</dbReference>
<reference evidence="1 2" key="1">
    <citation type="submission" date="2016-10" db="EMBL/GenBank/DDBJ databases">
        <authorList>
            <person name="de Groot N.N."/>
        </authorList>
    </citation>
    <scope>NUCLEOTIDE SEQUENCE [LARGE SCALE GENOMIC DNA]</scope>
    <source>
        <strain evidence="1 2">Z108</strain>
    </source>
</reference>
<gene>
    <name evidence="1" type="ORF">SAMN04487861_10452</name>
</gene>
<keyword evidence="1" id="KW-0808">Transferase</keyword>
<organism evidence="1 2">
    <name type="scientific">Selenomonas ruminantium</name>
    <dbReference type="NCBI Taxonomy" id="971"/>
    <lineage>
        <taxon>Bacteria</taxon>
        <taxon>Bacillati</taxon>
        <taxon>Bacillota</taxon>
        <taxon>Negativicutes</taxon>
        <taxon>Selenomonadales</taxon>
        <taxon>Selenomonadaceae</taxon>
        <taxon>Selenomonas</taxon>
    </lineage>
</organism>
<dbReference type="EMBL" id="FOQK01000004">
    <property type="protein sequence ID" value="SFH76358.1"/>
    <property type="molecule type" value="Genomic_DNA"/>
</dbReference>
<dbReference type="InterPro" id="IPR001451">
    <property type="entry name" value="Hexapep"/>
</dbReference>
<dbReference type="Gene3D" id="2.160.10.10">
    <property type="entry name" value="Hexapeptide repeat proteins"/>
    <property type="match status" value="1"/>
</dbReference>
<proteinExistence type="predicted"/>
<accession>A0A1I3CPP0</accession>
<evidence type="ECO:0000313" key="1">
    <source>
        <dbReference type="EMBL" id="SFH76358.1"/>
    </source>
</evidence>
<sequence length="217" mass="24706">MRCTMLPEELKDYVSAQMSHFFPDGQSCRTDSYFKKGFDMAMERTEKCFSHIAVRGYRKDGVAYFNHLHMDQYGTFLYYLSNSIYKVIGENNWMSDKLILLNRSLLGCWFSYKCKLPDVFCLDHPVGTVLGNIEYSNYLYISQNVTIETGGSKIGEYVALFSGATLIKNCEIEDECSIGAGVVLRRSAVPSGHIVYCKDGINYIQKSDKCVAKKIFI</sequence>
<protein>
    <submittedName>
        <fullName evidence="1">Serine O-acetyltransferase</fullName>
    </submittedName>
</protein>
<dbReference type="AlphaFoldDB" id="A0A1I3CPP0"/>
<dbReference type="Pfam" id="PF00132">
    <property type="entry name" value="Hexapep"/>
    <property type="match status" value="1"/>
</dbReference>
<name>A0A1I3CPP0_SELRU</name>
<dbReference type="GO" id="GO:0016740">
    <property type="term" value="F:transferase activity"/>
    <property type="evidence" value="ECO:0007669"/>
    <property type="project" value="UniProtKB-KW"/>
</dbReference>
<dbReference type="RefSeq" id="WP_082336135.1">
    <property type="nucleotide sequence ID" value="NZ_FOQK01000004.1"/>
</dbReference>
<evidence type="ECO:0000313" key="2">
    <source>
        <dbReference type="Proteomes" id="UP000183639"/>
    </source>
</evidence>
<dbReference type="OrthoDB" id="9801697at2"/>
<dbReference type="Proteomes" id="UP000183639">
    <property type="component" value="Unassembled WGS sequence"/>
</dbReference>
<dbReference type="SUPFAM" id="SSF51161">
    <property type="entry name" value="Trimeric LpxA-like enzymes"/>
    <property type="match status" value="1"/>
</dbReference>